<organism evidence="3 4">
    <name type="scientific">Phycisphaera mikurensis (strain NBRC 102666 / KCTC 22515 / FYK2301M01)</name>
    <dbReference type="NCBI Taxonomy" id="1142394"/>
    <lineage>
        <taxon>Bacteria</taxon>
        <taxon>Pseudomonadati</taxon>
        <taxon>Planctomycetota</taxon>
        <taxon>Phycisphaerae</taxon>
        <taxon>Phycisphaerales</taxon>
        <taxon>Phycisphaeraceae</taxon>
        <taxon>Phycisphaera</taxon>
    </lineage>
</organism>
<protein>
    <recommendedName>
        <fullName evidence="5">Glycosyl hydrolase 36 catalytic domain-containing protein</fullName>
    </recommendedName>
</protein>
<dbReference type="HOGENOM" id="CLU_009079_0_0_0"/>
<dbReference type="InterPro" id="IPR052047">
    <property type="entry name" value="GH94_Enzymes"/>
</dbReference>
<dbReference type="PANTHER" id="PTHR37469:SF2">
    <property type="entry name" value="CELLOBIONIC ACID PHOSPHORYLASE"/>
    <property type="match status" value="1"/>
</dbReference>
<proteinExistence type="predicted"/>
<dbReference type="STRING" id="1142394.PSMK_28930"/>
<dbReference type="InterPro" id="IPR053831">
    <property type="entry name" value="SOGP_N"/>
</dbReference>
<dbReference type="Pfam" id="PF21958">
    <property type="entry name" value="SOGP_N"/>
    <property type="match status" value="1"/>
</dbReference>
<dbReference type="AlphaFoldDB" id="I0IIG4"/>
<feature type="domain" description="Glycoside phosphorylase super sandwich" evidence="1">
    <location>
        <begin position="333"/>
        <end position="577"/>
    </location>
</feature>
<dbReference type="eggNOG" id="COG3459">
    <property type="taxonomic scope" value="Bacteria"/>
</dbReference>
<sequence length="1151" mass="119909">MQDFRTLASSDWPVHRLRGGGGLVAEVRATGGLARLNAGSLALSSEVASPLAAGGPRLWLRKTGEEAAVPLLGPGAEPTLAASDEAIRWSGDAGGFGYAVELRLDADAARWFWLVRVEADTPQDEAEVELLLLAGIGLADEGTLRNNEKYVSHYVDHAVLEHGRVGLVQLCRQALKQSTGFPQVLAGCVPSCVGVATDAVAAMGTRAKVATPDAGVRQWPEGANVCQHEAAAAVLRSCPLRVAPGRPGEATFFFELCPDHPQASSGEDLSRVDAIERAAAGARQKSRQKSADRRSGTPVLAAVRGFAAAPLAGDPASGEDLAAWFGPRDDWREIEELHGELASFFCGEATHVATRGKEARLRRGHGHLLRTGEGLMPGAELATATVFQRGAFGSHLTLGNTVFGRWSGVVRDELNLDPSTGLRIAVEDEGAPGGWRVLGVATAFATTPGTASWWYRFGPDVLRVWVAAAAEGPLLAYAAEWLAGEPRRLRVSLQVSPGPAENAAAVEVGVLDDGFAARPAGGSPLDAQGPAPGLLLRFAEGSAQTLGGDELLTGEERVGHPWLVAVLAAEAATAWTIELCNNLAETVDVSDEPADPDAFWLGLAARAGFDAGPDPRTRRLSEALPWLVHNAVIHLSTPVGLEQFTGGAWGTRDVCQGPVELLAGLGRHDVVAEILKIVFANQRRAGGGGVAAGGWPQWFMLPPYQDTRAGDAHGDVVVWPLKALADHLRAAGHAALLEEKVAWVDDDAASTLREHAEAAVGNIDAHRIPGTALMAYGHGDWNDALQPAEPWMAERMVSAWTNALLFETLLGLAVGCGDPAWKGRLEARADALAADFHRLLTPPGPDGEAEVMGVGIFDEAGESVEPLLHPAAVRSVVRHGLIAINRGILSGLLAGDAAARHLALLREHLLAPDGARLMDRPPAYRGGVSETFQRAESAAFFGREVGLMYTHSHLRYAEVLANVGRDAAGAEAGAGGVLAELLKVNPVGIADSVSHALPRQANAYFSSSDAAFAHREEADEHYAKVMAGEVPVEGGWRVYSSGPGIFVRLIVQELVGVAVAGSGEAAVLGLDPRLPADLAGPVELDLAARGLPVRVVVDPAVPAGTPPTAGGEPLAGAQRAGAGWALPVAALGGATEVVVGCGVAGGSGSPG</sequence>
<evidence type="ECO:0000259" key="2">
    <source>
        <dbReference type="Pfam" id="PF21958"/>
    </source>
</evidence>
<evidence type="ECO:0000313" key="4">
    <source>
        <dbReference type="Proteomes" id="UP000007881"/>
    </source>
</evidence>
<name>I0IIG4_PHYMF</name>
<dbReference type="EMBL" id="AP012338">
    <property type="protein sequence ID" value="BAM05052.1"/>
    <property type="molecule type" value="Genomic_DNA"/>
</dbReference>
<dbReference type="KEGG" id="phm:PSMK_28930"/>
<dbReference type="InterPro" id="IPR012341">
    <property type="entry name" value="6hp_glycosidase-like_sf"/>
</dbReference>
<dbReference type="InterPro" id="IPR008928">
    <property type="entry name" value="6-hairpin_glycosidase_sf"/>
</dbReference>
<dbReference type="Gene3D" id="1.50.10.10">
    <property type="match status" value="1"/>
</dbReference>
<dbReference type="RefSeq" id="WP_014438260.1">
    <property type="nucleotide sequence ID" value="NC_017080.1"/>
</dbReference>
<dbReference type="InterPro" id="IPR048771">
    <property type="entry name" value="SOGP_2nd"/>
</dbReference>
<dbReference type="SUPFAM" id="SSF48208">
    <property type="entry name" value="Six-hairpin glycosidases"/>
    <property type="match status" value="1"/>
</dbReference>
<dbReference type="PATRIC" id="fig|1142394.8.peg.2994"/>
<gene>
    <name evidence="3" type="ordered locus">PSMK_28930</name>
</gene>
<evidence type="ECO:0000259" key="1">
    <source>
        <dbReference type="Pfam" id="PF21250"/>
    </source>
</evidence>
<evidence type="ECO:0000313" key="3">
    <source>
        <dbReference type="EMBL" id="BAM05052.1"/>
    </source>
</evidence>
<dbReference type="Proteomes" id="UP000007881">
    <property type="component" value="Chromosome"/>
</dbReference>
<feature type="domain" description="SOGP N-terminal" evidence="2">
    <location>
        <begin position="28"/>
        <end position="253"/>
    </location>
</feature>
<keyword evidence="4" id="KW-1185">Reference proteome</keyword>
<accession>I0IIG4</accession>
<evidence type="ECO:0008006" key="5">
    <source>
        <dbReference type="Google" id="ProtNLM"/>
    </source>
</evidence>
<dbReference type="OrthoDB" id="9769991at2"/>
<dbReference type="PANTHER" id="PTHR37469">
    <property type="entry name" value="CELLOBIONIC ACID PHOSPHORYLASE-RELATED"/>
    <property type="match status" value="1"/>
</dbReference>
<reference evidence="3 4" key="1">
    <citation type="submission" date="2012-02" db="EMBL/GenBank/DDBJ databases">
        <title>Complete genome sequence of Phycisphaera mikurensis NBRC 102666.</title>
        <authorList>
            <person name="Ankai A."/>
            <person name="Hosoyama A."/>
            <person name="Terui Y."/>
            <person name="Sekine M."/>
            <person name="Fukai R."/>
            <person name="Kato Y."/>
            <person name="Nakamura S."/>
            <person name="Yamada-Narita S."/>
            <person name="Kawakoshi A."/>
            <person name="Fukunaga Y."/>
            <person name="Yamazaki S."/>
            <person name="Fujita N."/>
        </authorList>
    </citation>
    <scope>NUCLEOTIDE SEQUENCE [LARGE SCALE GENOMIC DNA]</scope>
    <source>
        <strain evidence="4">NBRC 102666 / KCTC 22515 / FYK2301M01</strain>
    </source>
</reference>
<dbReference type="Pfam" id="PF21250">
    <property type="entry name" value="SOGP_2nd"/>
    <property type="match status" value="1"/>
</dbReference>
<dbReference type="GO" id="GO:0005975">
    <property type="term" value="P:carbohydrate metabolic process"/>
    <property type="evidence" value="ECO:0007669"/>
    <property type="project" value="InterPro"/>
</dbReference>